<organism evidence="3 4">
    <name type="scientific">Phytophthora rubi</name>
    <dbReference type="NCBI Taxonomy" id="129364"/>
    <lineage>
        <taxon>Eukaryota</taxon>
        <taxon>Sar</taxon>
        <taxon>Stramenopiles</taxon>
        <taxon>Oomycota</taxon>
        <taxon>Peronosporomycetes</taxon>
        <taxon>Peronosporales</taxon>
        <taxon>Peronosporaceae</taxon>
        <taxon>Phytophthora</taxon>
    </lineage>
</organism>
<dbReference type="Proteomes" id="UP000435112">
    <property type="component" value="Unassembled WGS sequence"/>
</dbReference>
<feature type="compositionally biased region" description="Basic and acidic residues" evidence="1">
    <location>
        <begin position="789"/>
        <end position="810"/>
    </location>
</feature>
<evidence type="ECO:0000313" key="4">
    <source>
        <dbReference type="Proteomes" id="UP000434957"/>
    </source>
</evidence>
<keyword evidence="4" id="KW-1185">Reference proteome</keyword>
<feature type="region of interest" description="Disordered" evidence="1">
    <location>
        <begin position="778"/>
        <end position="1123"/>
    </location>
</feature>
<evidence type="ECO:0000313" key="2">
    <source>
        <dbReference type="EMBL" id="KAE8985960.1"/>
    </source>
</evidence>
<protein>
    <submittedName>
        <fullName evidence="3">Uncharacterized protein</fullName>
    </submittedName>
</protein>
<dbReference type="AlphaFoldDB" id="A0A6A4CZU2"/>
<dbReference type="EMBL" id="QXFU01002421">
    <property type="protein sequence ID" value="KAE8985960.1"/>
    <property type="molecule type" value="Genomic_DNA"/>
</dbReference>
<accession>A0A6A4CZU2</accession>
<feature type="compositionally biased region" description="Basic and acidic residues" evidence="1">
    <location>
        <begin position="1026"/>
        <end position="1041"/>
    </location>
</feature>
<feature type="compositionally biased region" description="Polar residues" evidence="1">
    <location>
        <begin position="878"/>
        <end position="890"/>
    </location>
</feature>
<name>A0A6A4CZU2_9STRA</name>
<feature type="compositionally biased region" description="Basic and acidic residues" evidence="1">
    <location>
        <begin position="122"/>
        <end position="136"/>
    </location>
</feature>
<dbReference type="Proteomes" id="UP000434957">
    <property type="component" value="Unassembled WGS sequence"/>
</dbReference>
<reference evidence="3 4" key="1">
    <citation type="submission" date="2018-08" db="EMBL/GenBank/DDBJ databases">
        <title>Genomic investigation of the strawberry pathogen Phytophthora fragariae indicates pathogenicity is determined by transcriptional variation in three key races.</title>
        <authorList>
            <person name="Adams T.M."/>
            <person name="Armitage A.D."/>
            <person name="Sobczyk M.K."/>
            <person name="Bates H.J."/>
            <person name="Dunwell J.M."/>
            <person name="Nellist C.F."/>
            <person name="Harrison R.J."/>
        </authorList>
    </citation>
    <scope>NUCLEOTIDE SEQUENCE [LARGE SCALE GENOMIC DNA]</scope>
    <source>
        <strain evidence="2 5">SCRP324</strain>
        <strain evidence="3 4">SCRP333</strain>
    </source>
</reference>
<evidence type="ECO:0000313" key="3">
    <source>
        <dbReference type="EMBL" id="KAE9299044.1"/>
    </source>
</evidence>
<feature type="compositionally biased region" description="Basic and acidic residues" evidence="1">
    <location>
        <begin position="68"/>
        <end position="85"/>
    </location>
</feature>
<feature type="compositionally biased region" description="Basic and acidic residues" evidence="1">
    <location>
        <begin position="833"/>
        <end position="843"/>
    </location>
</feature>
<sequence length="1123" mass="125434">MQGCDAAGNTRVRWLQALKTGLDTDADSSDATPKSATQIPERADMERREEKPLERKAKGNVSGGAGTGRHDGDRSARLRPQEVHDATGALETHNRRKQRLVLGREPHPAKERTNPAAVGGDAHNEAARKRPEEKAGKVVQRKRPRVEVLAAEKANNALPTKPEPPVDPATAKAAAVRQRRMRKLRARRKATGEFDRLVAVKSKRHDSSEASRLQRNLRDQMRRKRSSAVGADVQVGDGVKRQAQPPSLTTEEAKVRKRLLERQRRAAVKAKKERSTAANILPPTPRRKDPATALCDTEKRRRQRDEVLHLLGAKRRVVHGDNAVPDRKRRRIPHEGEGAPANRTNKTDESVVGIGLSPNGCKIDVKADEADHGHQNDLSTNCPLPEIEQQLALKEEPRSDTVVEADAMEEGQVSPPILDEPVKMPDTSTEQIDTLDNDVLLDMMPIPRKSTGGNHAATSAAPFVIPKRSANNYAERVETNLVPHANGDGKQLERVDAEVKPVSSLLASPELSNRDPIRTQRKRTKSVVPVKASTFSAQDQTLMRLARKRNSILFAVAEIEAEALLKTSTNAHLVGYEVYDGDGKILPDLIPRLSCATKREMASNKDSCTASFFGVSLCAPMAEGEADAAVNENNADAGRKINCYEELRFERPEDREFYQRRMYGTTFVPQHLRGWTTLIIRRVRFERKSTGIRFNQERDREEFAASLSKRYTFNTSVPRCNIPRDNWLKLMKTQPSTAYLHYRNREDAERASHNFRDDFGNPLEMKLEYKAGVVISRSSSPAVGGRYSETSRRSNSSEREQSPHLSRSDSSRTNPRWQQQHQSTNSDYPFSRYESKPPAHRTGEGGQYGSPINEDARSRAHLRSRSRSRSNSCPKADQTCNSVASDTGTGAQARAASSLPETVNETGENGKEMASTGSCGSAHVSENDGSGDINSQARAASPTAPPSLPTGTTGNTSTAESESDEEEKEEGEIDSSTVPMTNATCHEERDRRWSPRHWQQAPREQEEYYAASREPAQGYHPYEQQYNRDPDRRQYNRGSDRRRSRSRSQPRDTWCELGRGGGWGDSYSNERRHFQGSDPTGCYDDNGRGWRMRSDEMGHHGGRDYRDGGYDSRSADASYPRYY</sequence>
<feature type="region of interest" description="Disordered" evidence="1">
    <location>
        <begin position="205"/>
        <end position="231"/>
    </location>
</feature>
<feature type="compositionally biased region" description="Polar residues" evidence="1">
    <location>
        <begin position="811"/>
        <end position="828"/>
    </location>
</feature>
<comment type="caution">
    <text evidence="3">The sequence shown here is derived from an EMBL/GenBank/DDBJ whole genome shotgun (WGS) entry which is preliminary data.</text>
</comment>
<evidence type="ECO:0000256" key="1">
    <source>
        <dbReference type="SAM" id="MobiDB-lite"/>
    </source>
</evidence>
<feature type="region of interest" description="Disordered" evidence="1">
    <location>
        <begin position="21"/>
        <end position="171"/>
    </location>
</feature>
<feature type="region of interest" description="Disordered" evidence="1">
    <location>
        <begin position="320"/>
        <end position="353"/>
    </location>
</feature>
<feature type="compositionally biased region" description="Polar residues" evidence="1">
    <location>
        <begin position="29"/>
        <end position="38"/>
    </location>
</feature>
<gene>
    <name evidence="2" type="ORF">PR002_g22489</name>
    <name evidence="3" type="ORF">PR003_g23098</name>
</gene>
<dbReference type="OrthoDB" id="113900at2759"/>
<dbReference type="EMBL" id="QXFT01002390">
    <property type="protein sequence ID" value="KAE9299044.1"/>
    <property type="molecule type" value="Genomic_DNA"/>
</dbReference>
<feature type="compositionally biased region" description="Acidic residues" evidence="1">
    <location>
        <begin position="961"/>
        <end position="973"/>
    </location>
</feature>
<feature type="compositionally biased region" description="Basic and acidic residues" evidence="1">
    <location>
        <begin position="1085"/>
        <end position="1114"/>
    </location>
</feature>
<feature type="compositionally biased region" description="Basic and acidic residues" evidence="1">
    <location>
        <begin position="102"/>
        <end position="113"/>
    </location>
</feature>
<feature type="compositionally biased region" description="Basic and acidic residues" evidence="1">
    <location>
        <begin position="41"/>
        <end position="57"/>
    </location>
</feature>
<proteinExistence type="predicted"/>
<feature type="compositionally biased region" description="Basic residues" evidence="1">
    <location>
        <begin position="859"/>
        <end position="868"/>
    </location>
</feature>
<evidence type="ECO:0000313" key="5">
    <source>
        <dbReference type="Proteomes" id="UP000435112"/>
    </source>
</evidence>